<dbReference type="AlphaFoldDB" id="A0A5S9IM29"/>
<dbReference type="Pfam" id="PF08308">
    <property type="entry name" value="PEGA"/>
    <property type="match status" value="1"/>
</dbReference>
<evidence type="ECO:0000313" key="5">
    <source>
        <dbReference type="Proteomes" id="UP000326354"/>
    </source>
</evidence>
<dbReference type="Gene3D" id="2.60.40.1120">
    <property type="entry name" value="Carboxypeptidase-like, regulatory domain"/>
    <property type="match status" value="1"/>
</dbReference>
<feature type="chain" id="PRO_5024808718" description="PEGA domain-containing protein" evidence="2">
    <location>
        <begin position="23"/>
        <end position="207"/>
    </location>
</feature>
<gene>
    <name evidence="4" type="ORF">UABAM_02738</name>
</gene>
<keyword evidence="1" id="KW-0812">Transmembrane</keyword>
<name>A0A5S9IM29_UABAM</name>
<evidence type="ECO:0000313" key="4">
    <source>
        <dbReference type="EMBL" id="BBM84379.1"/>
    </source>
</evidence>
<feature type="signal peptide" evidence="2">
    <location>
        <begin position="1"/>
        <end position="22"/>
    </location>
</feature>
<keyword evidence="2" id="KW-0732">Signal</keyword>
<sequence length="207" mass="24141">MNKQLLLLPLLCLLSLGSSLQSQEVVLEFYTDYNNQVIRPDKVWLEGQKISKYKQQLQPGDYSIKAEKKGYEPLQKQITITSDEQQKVTIKLYMSARPRTSIIYLDNDDLSLPSYYPQIRSNCFAPSAQPIIIKISWYDRMYWLLEMRLRTWRPRWLPAKINSLAVGFITWISLCLIALFFLFVTPIKTTSQMNCSKLFGSLRATAR</sequence>
<reference evidence="4 5" key="1">
    <citation type="submission" date="2019-08" db="EMBL/GenBank/DDBJ databases">
        <title>Complete genome sequence of Candidatus Uab amorphum.</title>
        <authorList>
            <person name="Shiratori T."/>
            <person name="Suzuki S."/>
            <person name="Kakizawa Y."/>
            <person name="Ishida K."/>
        </authorList>
    </citation>
    <scope>NUCLEOTIDE SEQUENCE [LARGE SCALE GENOMIC DNA]</scope>
    <source>
        <strain evidence="4 5">SRT547</strain>
    </source>
</reference>
<proteinExistence type="predicted"/>
<dbReference type="KEGG" id="uam:UABAM_02738"/>
<keyword evidence="1" id="KW-1133">Transmembrane helix</keyword>
<feature type="domain" description="PEGA" evidence="3">
    <location>
        <begin position="56"/>
        <end position="92"/>
    </location>
</feature>
<organism evidence="4 5">
    <name type="scientific">Uabimicrobium amorphum</name>
    <dbReference type="NCBI Taxonomy" id="2596890"/>
    <lineage>
        <taxon>Bacteria</taxon>
        <taxon>Pseudomonadati</taxon>
        <taxon>Planctomycetota</taxon>
        <taxon>Candidatus Uabimicrobiia</taxon>
        <taxon>Candidatus Uabimicrobiales</taxon>
        <taxon>Candidatus Uabimicrobiaceae</taxon>
        <taxon>Candidatus Uabimicrobium</taxon>
    </lineage>
</organism>
<feature type="transmembrane region" description="Helical" evidence="1">
    <location>
        <begin position="164"/>
        <end position="184"/>
    </location>
</feature>
<accession>A0A5S9IM29</accession>
<evidence type="ECO:0000256" key="1">
    <source>
        <dbReference type="SAM" id="Phobius"/>
    </source>
</evidence>
<keyword evidence="1" id="KW-0472">Membrane</keyword>
<evidence type="ECO:0000256" key="2">
    <source>
        <dbReference type="SAM" id="SignalP"/>
    </source>
</evidence>
<dbReference type="SUPFAM" id="SSF49464">
    <property type="entry name" value="Carboxypeptidase regulatory domain-like"/>
    <property type="match status" value="1"/>
</dbReference>
<keyword evidence="5" id="KW-1185">Reference proteome</keyword>
<evidence type="ECO:0000259" key="3">
    <source>
        <dbReference type="Pfam" id="PF08308"/>
    </source>
</evidence>
<dbReference type="InterPro" id="IPR008969">
    <property type="entry name" value="CarboxyPept-like_regulatory"/>
</dbReference>
<dbReference type="EMBL" id="AP019860">
    <property type="protein sequence ID" value="BBM84379.1"/>
    <property type="molecule type" value="Genomic_DNA"/>
</dbReference>
<dbReference type="RefSeq" id="WP_151968538.1">
    <property type="nucleotide sequence ID" value="NZ_AP019860.1"/>
</dbReference>
<dbReference type="InterPro" id="IPR013229">
    <property type="entry name" value="PEGA"/>
</dbReference>
<protein>
    <recommendedName>
        <fullName evidence="3">PEGA domain-containing protein</fullName>
    </recommendedName>
</protein>
<dbReference type="Proteomes" id="UP000326354">
    <property type="component" value="Chromosome"/>
</dbReference>